<dbReference type="VEuPathDB" id="VectorBase:BGLAX_035997"/>
<feature type="chain" id="PRO_5012451822" evidence="1">
    <location>
        <begin position="26"/>
        <end position="122"/>
    </location>
</feature>
<dbReference type="VEuPathDB" id="VectorBase:BGLB027674"/>
<reference evidence="2" key="1">
    <citation type="submission" date="2020-05" db="UniProtKB">
        <authorList>
            <consortium name="EnsemblMetazoa"/>
        </authorList>
    </citation>
    <scope>IDENTIFICATION</scope>
    <source>
        <strain evidence="2">BB02</strain>
    </source>
</reference>
<organism evidence="2 3">
    <name type="scientific">Biomphalaria glabrata</name>
    <name type="common">Bloodfluke planorb</name>
    <name type="synonym">Freshwater snail</name>
    <dbReference type="NCBI Taxonomy" id="6526"/>
    <lineage>
        <taxon>Eukaryota</taxon>
        <taxon>Metazoa</taxon>
        <taxon>Spiralia</taxon>
        <taxon>Lophotrochozoa</taxon>
        <taxon>Mollusca</taxon>
        <taxon>Gastropoda</taxon>
        <taxon>Heterobranchia</taxon>
        <taxon>Euthyneura</taxon>
        <taxon>Panpulmonata</taxon>
        <taxon>Hygrophila</taxon>
        <taxon>Lymnaeoidea</taxon>
        <taxon>Planorbidae</taxon>
        <taxon>Biomphalaria</taxon>
    </lineage>
</organism>
<dbReference type="Proteomes" id="UP000076420">
    <property type="component" value="Unassembled WGS sequence"/>
</dbReference>
<dbReference type="EnsemblMetazoa" id="BGLB027674-RA">
    <property type="protein sequence ID" value="BGLB027674-PA"/>
    <property type="gene ID" value="BGLB027674"/>
</dbReference>
<dbReference type="OrthoDB" id="10388660at2759"/>
<dbReference type="AlphaFoldDB" id="A0A2C9L760"/>
<dbReference type="RefSeq" id="XP_013070122.2">
    <property type="nucleotide sequence ID" value="XM_013214668.2"/>
</dbReference>
<keyword evidence="1" id="KW-0732">Signal</keyword>
<name>A0A2C9L760_BIOGL</name>
<evidence type="ECO:0000313" key="2">
    <source>
        <dbReference type="EnsemblMetazoa" id="BGLB027674-PA"/>
    </source>
</evidence>
<proteinExistence type="predicted"/>
<evidence type="ECO:0000313" key="3">
    <source>
        <dbReference type="Proteomes" id="UP000076420"/>
    </source>
</evidence>
<sequence length="122" mass="13777">MIRCSQFVLVYSVLIVLMWSAQIDSKIYGTWITRYIQNTCRRSLCLFREHNCMNVTITNYEVCNTVTSLVATQGCILRVCRKELNMVCAETSPGPEFTKVPADSCSIGQSCYMKNQNASSPV</sequence>
<accession>A0A2C9L760</accession>
<feature type="signal peptide" evidence="1">
    <location>
        <begin position="1"/>
        <end position="25"/>
    </location>
</feature>
<dbReference type="KEGG" id="bgt:106057468"/>
<protein>
    <submittedName>
        <fullName evidence="2">Uncharacterized protein</fullName>
    </submittedName>
</protein>
<evidence type="ECO:0000256" key="1">
    <source>
        <dbReference type="SAM" id="SignalP"/>
    </source>
</evidence>
<gene>
    <name evidence="2" type="primary">106057468</name>
</gene>